<dbReference type="EMBL" id="QXGF01005480">
    <property type="protein sequence ID" value="KAE8918635.1"/>
    <property type="molecule type" value="Genomic_DNA"/>
</dbReference>
<dbReference type="InterPro" id="IPR007914">
    <property type="entry name" value="UPF0193"/>
</dbReference>
<dbReference type="AlphaFoldDB" id="A0A6A3PVS5"/>
<feature type="region of interest" description="Disordered" evidence="1">
    <location>
        <begin position="251"/>
        <end position="278"/>
    </location>
</feature>
<reference evidence="5 6" key="1">
    <citation type="submission" date="2018-08" db="EMBL/GenBank/DDBJ databases">
        <title>Genomic investigation of the strawberry pathogen Phytophthora fragariae indicates pathogenicity is determined by transcriptional variation in three key races.</title>
        <authorList>
            <person name="Adams T.M."/>
            <person name="Armitage A.D."/>
            <person name="Sobczyk M.K."/>
            <person name="Bates H.J."/>
            <person name="Dunwell J.M."/>
            <person name="Nellist C.F."/>
            <person name="Harrison R.J."/>
        </authorList>
    </citation>
    <scope>NUCLEOTIDE SEQUENCE [LARGE SCALE GENOMIC DNA]</scope>
    <source>
        <strain evidence="4 6">NOV-5</strain>
        <strain evidence="3 7">NOV-71</strain>
        <strain evidence="2 5">NOV-9</strain>
    </source>
</reference>
<evidence type="ECO:0000256" key="1">
    <source>
        <dbReference type="SAM" id="MobiDB-lite"/>
    </source>
</evidence>
<evidence type="ECO:0000313" key="4">
    <source>
        <dbReference type="EMBL" id="KAE9064614.1"/>
    </source>
</evidence>
<dbReference type="PANTHER" id="PTHR28348:SF1">
    <property type="entry name" value="UPF0193 PROTEIN EVG1"/>
    <property type="match status" value="1"/>
</dbReference>
<accession>A0A6A3PVS5</accession>
<dbReference type="Proteomes" id="UP000429523">
    <property type="component" value="Unassembled WGS sequence"/>
</dbReference>
<dbReference type="EMBL" id="QXGA01006040">
    <property type="protein sequence ID" value="KAE9064614.1"/>
    <property type="molecule type" value="Genomic_DNA"/>
</dbReference>
<dbReference type="EMBL" id="QXFZ01005570">
    <property type="protein sequence ID" value="KAE9060580.1"/>
    <property type="molecule type" value="Genomic_DNA"/>
</dbReference>
<evidence type="ECO:0000313" key="2">
    <source>
        <dbReference type="EMBL" id="KAE8918635.1"/>
    </source>
</evidence>
<evidence type="ECO:0000313" key="5">
    <source>
        <dbReference type="Proteomes" id="UP000429523"/>
    </source>
</evidence>
<evidence type="ECO:0000313" key="6">
    <source>
        <dbReference type="Proteomes" id="UP000440732"/>
    </source>
</evidence>
<protein>
    <submittedName>
        <fullName evidence="3">Uncharacterized protein</fullName>
    </submittedName>
</protein>
<sequence>MQDGYTLRNDATIVQLLRLREGGAAYRTAEAWKAFGGDPEAGKLLKKLYCGTSKPKVSYPKLKTKPREPSTPFIPGGGVAGADARTHRLVARTSSRAIKAPAFCRSKDAGSEMHPIEFLATHKKPMSEIEKEMNEIKRQMEGCRMSCVTRAPNQEKEKLQQVFSYTAGTILPRELLPGADLLDRELSHAAALRNGKLPKDRVAQLEELYSEVLKEVESRKSYMSEMMALGRPDKAAPVEREISERMTELRKIHDLMKKEKRSSKNSNNNDDEDDDNLQ</sequence>
<proteinExistence type="predicted"/>
<gene>
    <name evidence="4" type="ORF">PF006_g30654</name>
    <name evidence="3" type="ORF">PF007_g30554</name>
    <name evidence="2" type="ORF">PF009_g31052</name>
</gene>
<name>A0A6A3PVS5_9STRA</name>
<dbReference type="Proteomes" id="UP000440732">
    <property type="component" value="Unassembled WGS sequence"/>
</dbReference>
<feature type="compositionally biased region" description="Acidic residues" evidence="1">
    <location>
        <begin position="269"/>
        <end position="278"/>
    </location>
</feature>
<dbReference type="Pfam" id="PF05250">
    <property type="entry name" value="UPF0193"/>
    <property type="match status" value="1"/>
</dbReference>
<organism evidence="3 7">
    <name type="scientific">Phytophthora fragariae</name>
    <dbReference type="NCBI Taxonomy" id="53985"/>
    <lineage>
        <taxon>Eukaryota</taxon>
        <taxon>Sar</taxon>
        <taxon>Stramenopiles</taxon>
        <taxon>Oomycota</taxon>
        <taxon>Peronosporomycetes</taxon>
        <taxon>Peronosporales</taxon>
        <taxon>Peronosporaceae</taxon>
        <taxon>Phytophthora</taxon>
    </lineage>
</organism>
<dbReference type="Proteomes" id="UP000441208">
    <property type="component" value="Unassembled WGS sequence"/>
</dbReference>
<comment type="caution">
    <text evidence="3">The sequence shown here is derived from an EMBL/GenBank/DDBJ whole genome shotgun (WGS) entry which is preliminary data.</text>
</comment>
<dbReference type="PANTHER" id="PTHR28348">
    <property type="entry name" value="UPF0193 PROTEIN EVG1"/>
    <property type="match status" value="1"/>
</dbReference>
<evidence type="ECO:0000313" key="7">
    <source>
        <dbReference type="Proteomes" id="UP000441208"/>
    </source>
</evidence>
<evidence type="ECO:0000313" key="3">
    <source>
        <dbReference type="EMBL" id="KAE9060580.1"/>
    </source>
</evidence>